<dbReference type="AlphaFoldDB" id="A0A7Y7E6I3"/>
<gene>
    <name evidence="2" type="ORF">HG542_09790</name>
</gene>
<accession>A0A7Y7E6I3</accession>
<dbReference type="EMBL" id="JABBXF010000016">
    <property type="protein sequence ID" value="NVK77958.1"/>
    <property type="molecule type" value="Genomic_DNA"/>
</dbReference>
<name>A0A7Y7E6I3_STRMO</name>
<protein>
    <submittedName>
        <fullName evidence="2">Uncharacterized protein</fullName>
    </submittedName>
</protein>
<reference evidence="2 3" key="1">
    <citation type="submission" date="2020-04" db="EMBL/GenBank/DDBJ databases">
        <title>Draft Genome Sequence of Streptomyces morookaense DSM 40503, an 8-azaguanine-producing strain.</title>
        <authorList>
            <person name="Qi J."/>
            <person name="Gao J.-M."/>
        </authorList>
    </citation>
    <scope>NUCLEOTIDE SEQUENCE [LARGE SCALE GENOMIC DNA]</scope>
    <source>
        <strain evidence="2 3">DSM 40503</strain>
    </source>
</reference>
<comment type="caution">
    <text evidence="2">The sequence shown here is derived from an EMBL/GenBank/DDBJ whole genome shotgun (WGS) entry which is preliminary data.</text>
</comment>
<feature type="region of interest" description="Disordered" evidence="1">
    <location>
        <begin position="36"/>
        <end position="96"/>
    </location>
</feature>
<keyword evidence="3" id="KW-1185">Reference proteome</keyword>
<evidence type="ECO:0000313" key="2">
    <source>
        <dbReference type="EMBL" id="NVK77958.1"/>
    </source>
</evidence>
<evidence type="ECO:0000313" key="3">
    <source>
        <dbReference type="Proteomes" id="UP000587462"/>
    </source>
</evidence>
<dbReference type="Proteomes" id="UP000587462">
    <property type="component" value="Unassembled WGS sequence"/>
</dbReference>
<feature type="compositionally biased region" description="Low complexity" evidence="1">
    <location>
        <begin position="52"/>
        <end position="82"/>
    </location>
</feature>
<sequence>MAWGRWPDGGAEGNTYVRISSGFSCEGRAARTCINGAVNSGNTSNAQNVRLVGTPSSSGSPVNNSGSVNSGSSVTGSSSRSSNHLEHTGGGGSQYL</sequence>
<proteinExistence type="predicted"/>
<organism evidence="2 3">
    <name type="scientific">Streptomyces morookaense</name>
    <name type="common">Streptoverticillium morookaense</name>
    <dbReference type="NCBI Taxonomy" id="1970"/>
    <lineage>
        <taxon>Bacteria</taxon>
        <taxon>Bacillati</taxon>
        <taxon>Actinomycetota</taxon>
        <taxon>Actinomycetes</taxon>
        <taxon>Kitasatosporales</taxon>
        <taxon>Streptomycetaceae</taxon>
        <taxon>Streptomyces</taxon>
    </lineage>
</organism>
<evidence type="ECO:0000256" key="1">
    <source>
        <dbReference type="SAM" id="MobiDB-lite"/>
    </source>
</evidence>
<feature type="compositionally biased region" description="Polar residues" evidence="1">
    <location>
        <begin position="37"/>
        <end position="48"/>
    </location>
</feature>